<dbReference type="GO" id="GO:0016020">
    <property type="term" value="C:membrane"/>
    <property type="evidence" value="ECO:0007669"/>
    <property type="project" value="UniProtKB-SubCell"/>
</dbReference>
<dbReference type="EMBL" id="LR215973">
    <property type="protein sequence ID" value="VFA98358.1"/>
    <property type="molecule type" value="Genomic_DNA"/>
</dbReference>
<feature type="transmembrane region" description="Helical" evidence="8">
    <location>
        <begin position="356"/>
        <end position="386"/>
    </location>
</feature>
<organism evidence="9 10">
    <name type="scientific">Nocardia cyriacigeorgica</name>
    <dbReference type="NCBI Taxonomy" id="135487"/>
    <lineage>
        <taxon>Bacteria</taxon>
        <taxon>Bacillati</taxon>
        <taxon>Actinomycetota</taxon>
        <taxon>Actinomycetes</taxon>
        <taxon>Mycobacteriales</taxon>
        <taxon>Nocardiaceae</taxon>
        <taxon>Nocardia</taxon>
    </lineage>
</organism>
<evidence type="ECO:0000256" key="3">
    <source>
        <dbReference type="ARBA" id="ARBA00022679"/>
    </source>
</evidence>
<keyword evidence="5 8" id="KW-1133">Transmembrane helix</keyword>
<feature type="transmembrane region" description="Helical" evidence="8">
    <location>
        <begin position="303"/>
        <end position="321"/>
    </location>
</feature>
<feature type="transmembrane region" description="Helical" evidence="8">
    <location>
        <begin position="438"/>
        <end position="458"/>
    </location>
</feature>
<sequence>MLEVCRPCRADADAQSTRPPAHCLASCAPGCRRETTALVPLRLPLVAVLEGARRKTSTLGRRALGLDAPAADHTIAVLHRDESEVPGLDRKETVQLNRIRLLGATGTVLMAISALGIGAQPVHQNPTSGVRVLGIFARAHTGSLAMCMVGTVIVVLAWLLLGRFAVGGLGGSPLHRLTRSQMDRTLLLWIIPLSVAPPLFSNDVYSYLAQSEIAARGIDPYKEGPVAGLGIDNVLTNNVPTIWRDTPAPYGPLFLWMGRGIATLTGDNIIAGVWVHRLLALAGVALIVWALPRLSVRCGVAPVSALWLGAANPLVLFHLVGGVHNDALMLGLMLAGVELTLRAIEDTHPFDRRAYALLVAGAVVISLSSSVKITSLIALGFVGMALARRWGGGLKQLITAAALLGVIALATTLFVSLASGLGFGWTQTLSVANAVRSWMSLPTALGIITGFGGVLLGLGDHTTALLSITRPIAAVAAGFVTVRMLVATGTGRLHPVGALGVSMGAIVLLFPVVQPWYLLWAIVPLAAWATRPIFRVPAVALSAVVSVLQMPRGADMEVFQIVGAAIATTIVCVLFIVVTRNALPWRAQTGVSARSQPATAYGVRS</sequence>
<feature type="transmembrane region" description="Helical" evidence="8">
    <location>
        <begin position="464"/>
        <end position="486"/>
    </location>
</feature>
<dbReference type="NCBIfam" id="NF038066">
    <property type="entry name" value="MptB"/>
    <property type="match status" value="1"/>
</dbReference>
<gene>
    <name evidence="9" type="ORF">NCTC10797_02125</name>
</gene>
<protein>
    <submittedName>
        <fullName evidence="9">Carotene biosynthesis associated membrane protein</fullName>
    </submittedName>
</protein>
<feature type="transmembrane region" description="Helical" evidence="8">
    <location>
        <begin position="398"/>
        <end position="426"/>
    </location>
</feature>
<evidence type="ECO:0000256" key="1">
    <source>
        <dbReference type="ARBA" id="ARBA00004141"/>
    </source>
</evidence>
<name>A0A4U8W9H6_9NOCA</name>
<evidence type="ECO:0000256" key="2">
    <source>
        <dbReference type="ARBA" id="ARBA00022676"/>
    </source>
</evidence>
<evidence type="ECO:0000313" key="10">
    <source>
        <dbReference type="Proteomes" id="UP000290439"/>
    </source>
</evidence>
<accession>A0A4U8W9H6</accession>
<feature type="transmembrane region" description="Helical" evidence="8">
    <location>
        <begin position="139"/>
        <end position="161"/>
    </location>
</feature>
<feature type="transmembrane region" description="Helical" evidence="8">
    <location>
        <begin position="533"/>
        <end position="551"/>
    </location>
</feature>
<evidence type="ECO:0000313" key="9">
    <source>
        <dbReference type="EMBL" id="VFA98358.1"/>
    </source>
</evidence>
<comment type="similarity">
    <text evidence="7">Belongs to the MptA/B family.</text>
</comment>
<dbReference type="Pfam" id="PF26314">
    <property type="entry name" value="MptA_B_family"/>
    <property type="match status" value="1"/>
</dbReference>
<dbReference type="AlphaFoldDB" id="A0A4U8W9H6"/>
<keyword evidence="6 8" id="KW-0472">Membrane</keyword>
<keyword evidence="2" id="KW-0328">Glycosyltransferase</keyword>
<dbReference type="Proteomes" id="UP000290439">
    <property type="component" value="Chromosome"/>
</dbReference>
<feature type="transmembrane region" description="Helical" evidence="8">
    <location>
        <begin position="99"/>
        <end position="119"/>
    </location>
</feature>
<keyword evidence="4 8" id="KW-0812">Transmembrane</keyword>
<proteinExistence type="inferred from homology"/>
<keyword evidence="3" id="KW-0808">Transferase</keyword>
<evidence type="ECO:0000256" key="5">
    <source>
        <dbReference type="ARBA" id="ARBA00022989"/>
    </source>
</evidence>
<evidence type="ECO:0000256" key="4">
    <source>
        <dbReference type="ARBA" id="ARBA00022692"/>
    </source>
</evidence>
<dbReference type="InterPro" id="IPR049829">
    <property type="entry name" value="MptA/B-like"/>
</dbReference>
<feature type="transmembrane region" description="Helical" evidence="8">
    <location>
        <begin position="269"/>
        <end position="291"/>
    </location>
</feature>
<reference evidence="9 10" key="1">
    <citation type="submission" date="2019-02" db="EMBL/GenBank/DDBJ databases">
        <authorList>
            <consortium name="Pathogen Informatics"/>
        </authorList>
    </citation>
    <scope>NUCLEOTIDE SEQUENCE [LARGE SCALE GENOMIC DNA]</scope>
    <source>
        <strain evidence="9 10">3012STDY6756504</strain>
    </source>
</reference>
<evidence type="ECO:0000256" key="8">
    <source>
        <dbReference type="SAM" id="Phobius"/>
    </source>
</evidence>
<feature type="transmembrane region" description="Helical" evidence="8">
    <location>
        <begin position="558"/>
        <end position="578"/>
    </location>
</feature>
<dbReference type="GO" id="GO:0016757">
    <property type="term" value="F:glycosyltransferase activity"/>
    <property type="evidence" value="ECO:0007669"/>
    <property type="project" value="UniProtKB-KW"/>
</dbReference>
<feature type="transmembrane region" description="Helical" evidence="8">
    <location>
        <begin position="493"/>
        <end position="513"/>
    </location>
</feature>
<feature type="transmembrane region" description="Helical" evidence="8">
    <location>
        <begin position="182"/>
        <end position="200"/>
    </location>
</feature>
<evidence type="ECO:0000256" key="7">
    <source>
        <dbReference type="ARBA" id="ARBA00043987"/>
    </source>
</evidence>
<evidence type="ECO:0000256" key="6">
    <source>
        <dbReference type="ARBA" id="ARBA00023136"/>
    </source>
</evidence>
<comment type="subcellular location">
    <subcellularLocation>
        <location evidence="1">Membrane</location>
        <topology evidence="1">Multi-pass membrane protein</topology>
    </subcellularLocation>
</comment>